<dbReference type="InterPro" id="IPR036388">
    <property type="entry name" value="WH-like_DNA-bd_sf"/>
</dbReference>
<evidence type="ECO:0000256" key="1">
    <source>
        <dbReference type="ARBA" id="ARBA00023015"/>
    </source>
</evidence>
<dbReference type="InterPro" id="IPR014710">
    <property type="entry name" value="RmlC-like_jellyroll"/>
</dbReference>
<dbReference type="Gene3D" id="1.10.10.10">
    <property type="entry name" value="Winged helix-like DNA-binding domain superfamily/Winged helix DNA-binding domain"/>
    <property type="match status" value="1"/>
</dbReference>
<dbReference type="Pfam" id="PF13545">
    <property type="entry name" value="HTH_Crp_2"/>
    <property type="match status" value="1"/>
</dbReference>
<dbReference type="EMBL" id="JAUFQU010000020">
    <property type="protein sequence ID" value="MDN3709160.1"/>
    <property type="molecule type" value="Genomic_DNA"/>
</dbReference>
<organism evidence="6 8">
    <name type="scientific">Paenimyroides ceti</name>
    <dbReference type="NCBI Taxonomy" id="395087"/>
    <lineage>
        <taxon>Bacteria</taxon>
        <taxon>Pseudomonadati</taxon>
        <taxon>Bacteroidota</taxon>
        <taxon>Flavobacteriia</taxon>
        <taxon>Flavobacteriales</taxon>
        <taxon>Flavobacteriaceae</taxon>
        <taxon>Paenimyroides</taxon>
    </lineage>
</organism>
<dbReference type="Pfam" id="PF00027">
    <property type="entry name" value="cNMP_binding"/>
    <property type="match status" value="1"/>
</dbReference>
<evidence type="ECO:0000256" key="2">
    <source>
        <dbReference type="ARBA" id="ARBA00023125"/>
    </source>
</evidence>
<dbReference type="InterPro" id="IPR050397">
    <property type="entry name" value="Env_Response_Regulators"/>
</dbReference>
<dbReference type="InterPro" id="IPR018490">
    <property type="entry name" value="cNMP-bd_dom_sf"/>
</dbReference>
<dbReference type="SUPFAM" id="SSF46785">
    <property type="entry name" value="Winged helix' DNA-binding domain"/>
    <property type="match status" value="1"/>
</dbReference>
<evidence type="ECO:0000313" key="6">
    <source>
        <dbReference type="EMBL" id="MDN3705692.1"/>
    </source>
</evidence>
<dbReference type="PROSITE" id="PS51063">
    <property type="entry name" value="HTH_CRP_2"/>
    <property type="match status" value="1"/>
</dbReference>
<dbReference type="RefSeq" id="WP_290361850.1">
    <property type="nucleotide sequence ID" value="NZ_JAUFQU010000001.1"/>
</dbReference>
<reference evidence="6" key="1">
    <citation type="journal article" date="2014" name="Int. J. Syst. Evol. Microbiol.">
        <title>Complete genome of a new Firmicutes species belonging to the dominant human colonic microbiota ('Ruminococcus bicirculans') reveals two chromosomes and a selective capacity to utilize plant glucans.</title>
        <authorList>
            <consortium name="NISC Comparative Sequencing Program"/>
            <person name="Wegmann U."/>
            <person name="Louis P."/>
            <person name="Goesmann A."/>
            <person name="Henrissat B."/>
            <person name="Duncan S.H."/>
            <person name="Flint H.J."/>
        </authorList>
    </citation>
    <scope>NUCLEOTIDE SEQUENCE</scope>
    <source>
        <strain evidence="6">CECT 7184</strain>
    </source>
</reference>
<comment type="caution">
    <text evidence="6">The sequence shown here is derived from an EMBL/GenBank/DDBJ whole genome shotgun (WGS) entry which is preliminary data.</text>
</comment>
<dbReference type="PROSITE" id="PS50042">
    <property type="entry name" value="CNMP_BINDING_3"/>
    <property type="match status" value="1"/>
</dbReference>
<reference evidence="8" key="2">
    <citation type="journal article" date="2019" name="Int. J. Syst. Evol. Microbiol.">
        <title>The Global Catalogue of Microorganisms (GCM) 10K type strain sequencing project: providing services to taxonomists for standard genome sequencing and annotation.</title>
        <authorList>
            <consortium name="The Broad Institute Genomics Platform"/>
            <consortium name="The Broad Institute Genome Sequencing Center for Infectious Disease"/>
            <person name="Wu L."/>
            <person name="Ma J."/>
        </authorList>
    </citation>
    <scope>NUCLEOTIDE SEQUENCE [LARGE SCALE GENOMIC DNA]</scope>
    <source>
        <strain evidence="8">CECT 7184</strain>
    </source>
</reference>
<keyword evidence="1" id="KW-0805">Transcription regulation</keyword>
<evidence type="ECO:0000259" key="5">
    <source>
        <dbReference type="PROSITE" id="PS51063"/>
    </source>
</evidence>
<evidence type="ECO:0000313" key="8">
    <source>
        <dbReference type="Proteomes" id="UP001242368"/>
    </source>
</evidence>
<dbReference type="PANTHER" id="PTHR24567">
    <property type="entry name" value="CRP FAMILY TRANSCRIPTIONAL REGULATORY PROTEIN"/>
    <property type="match status" value="1"/>
</dbReference>
<evidence type="ECO:0000256" key="3">
    <source>
        <dbReference type="ARBA" id="ARBA00023163"/>
    </source>
</evidence>
<dbReference type="PANTHER" id="PTHR24567:SF26">
    <property type="entry name" value="REGULATORY PROTEIN YEIL"/>
    <property type="match status" value="1"/>
</dbReference>
<gene>
    <name evidence="6" type="ORF">QW060_00930</name>
    <name evidence="7" type="ORF">QW060_19140</name>
</gene>
<dbReference type="InterPro" id="IPR012318">
    <property type="entry name" value="HTH_CRP"/>
</dbReference>
<dbReference type="Proteomes" id="UP001242368">
    <property type="component" value="Unassembled WGS sequence"/>
</dbReference>
<keyword evidence="3" id="KW-0804">Transcription</keyword>
<dbReference type="SUPFAM" id="SSF51206">
    <property type="entry name" value="cAMP-binding domain-like"/>
    <property type="match status" value="1"/>
</dbReference>
<feature type="domain" description="Cyclic nucleotide-binding" evidence="4">
    <location>
        <begin position="6"/>
        <end position="71"/>
    </location>
</feature>
<proteinExistence type="predicted"/>
<dbReference type="InterPro" id="IPR000595">
    <property type="entry name" value="cNMP-bd_dom"/>
</dbReference>
<dbReference type="InterPro" id="IPR036390">
    <property type="entry name" value="WH_DNA-bd_sf"/>
</dbReference>
<accession>A0ABT8CMD6</accession>
<evidence type="ECO:0000313" key="7">
    <source>
        <dbReference type="EMBL" id="MDN3709160.1"/>
    </source>
</evidence>
<dbReference type="EMBL" id="JAUFQU010000001">
    <property type="protein sequence ID" value="MDN3705692.1"/>
    <property type="molecule type" value="Genomic_DNA"/>
</dbReference>
<name>A0ABT8CMD6_9FLAO</name>
<dbReference type="SMART" id="SM00419">
    <property type="entry name" value="HTH_CRP"/>
    <property type="match status" value="1"/>
</dbReference>
<keyword evidence="2" id="KW-0238">DNA-binding</keyword>
<reference evidence="6" key="3">
    <citation type="submission" date="2023-06" db="EMBL/GenBank/DDBJ databases">
        <authorList>
            <person name="Lucena T."/>
            <person name="Sun Q."/>
        </authorList>
    </citation>
    <scope>NUCLEOTIDE SEQUENCE</scope>
    <source>
        <strain evidence="6">CECT 7184</strain>
    </source>
</reference>
<sequence length="206" mass="23945">MNWKEIFPDFEPPLLLEMEHFAVINNFAEDDVLIDIGEPVVFVPLLLEGYVKIIREDKNDGEHLLYYLEKGAVCALSISCCFDHKKSEIKAIAETSGRVAKIPLGKMDEWMARFSGFRNFVLQSYNRRLQEMLVAIDSLAFLNLEERIVKYLRDKKQINNSRFVETTHQEMAADLNTSRVVVSRLLKKMEADKKIKINRKSIEFLD</sequence>
<feature type="domain" description="HTH crp-type" evidence="5">
    <location>
        <begin position="142"/>
        <end position="206"/>
    </location>
</feature>
<dbReference type="CDD" id="cd00038">
    <property type="entry name" value="CAP_ED"/>
    <property type="match status" value="1"/>
</dbReference>
<keyword evidence="8" id="KW-1185">Reference proteome</keyword>
<dbReference type="Gene3D" id="2.60.120.10">
    <property type="entry name" value="Jelly Rolls"/>
    <property type="match status" value="1"/>
</dbReference>
<protein>
    <submittedName>
        <fullName evidence="6">Crp/Fnr family transcriptional regulator</fullName>
    </submittedName>
</protein>
<evidence type="ECO:0000259" key="4">
    <source>
        <dbReference type="PROSITE" id="PS50042"/>
    </source>
</evidence>